<evidence type="ECO:0000256" key="4">
    <source>
        <dbReference type="ARBA" id="ARBA00022679"/>
    </source>
</evidence>
<keyword evidence="7" id="KW-0067">ATP-binding</keyword>
<gene>
    <name evidence="13" type="ORF">BKA15_003343</name>
</gene>
<keyword evidence="9" id="KW-0472">Membrane</keyword>
<dbReference type="Pfam" id="PF23539">
    <property type="entry name" value="DUF7134"/>
    <property type="match status" value="1"/>
</dbReference>
<dbReference type="GO" id="GO:0000155">
    <property type="term" value="F:phosphorelay sensor kinase activity"/>
    <property type="evidence" value="ECO:0007669"/>
    <property type="project" value="InterPro"/>
</dbReference>
<dbReference type="GO" id="GO:0016020">
    <property type="term" value="C:membrane"/>
    <property type="evidence" value="ECO:0007669"/>
    <property type="project" value="InterPro"/>
</dbReference>
<evidence type="ECO:0000256" key="1">
    <source>
        <dbReference type="ARBA" id="ARBA00000085"/>
    </source>
</evidence>
<evidence type="ECO:0000313" key="14">
    <source>
        <dbReference type="Proteomes" id="UP000569914"/>
    </source>
</evidence>
<dbReference type="GO" id="GO:0046983">
    <property type="term" value="F:protein dimerization activity"/>
    <property type="evidence" value="ECO:0007669"/>
    <property type="project" value="InterPro"/>
</dbReference>
<dbReference type="AlphaFoldDB" id="A0A7Y9L9P8"/>
<evidence type="ECO:0000259" key="11">
    <source>
        <dbReference type="Pfam" id="PF07730"/>
    </source>
</evidence>
<dbReference type="SUPFAM" id="SSF55874">
    <property type="entry name" value="ATPase domain of HSP90 chaperone/DNA topoisomerase II/histidine kinase"/>
    <property type="match status" value="1"/>
</dbReference>
<dbReference type="RefSeq" id="WP_179752553.1">
    <property type="nucleotide sequence ID" value="NZ_JACCBU010000001.1"/>
</dbReference>
<evidence type="ECO:0000259" key="10">
    <source>
        <dbReference type="Pfam" id="PF02518"/>
    </source>
</evidence>
<dbReference type="Pfam" id="PF07730">
    <property type="entry name" value="HisKA_3"/>
    <property type="match status" value="1"/>
</dbReference>
<keyword evidence="6 13" id="KW-0418">Kinase</keyword>
<evidence type="ECO:0000256" key="2">
    <source>
        <dbReference type="ARBA" id="ARBA00012438"/>
    </source>
</evidence>
<feature type="transmembrane region" description="Helical" evidence="9">
    <location>
        <begin position="41"/>
        <end position="60"/>
    </location>
</feature>
<dbReference type="Gene3D" id="1.20.5.1930">
    <property type="match status" value="1"/>
</dbReference>
<comment type="caution">
    <text evidence="13">The sequence shown here is derived from an EMBL/GenBank/DDBJ whole genome shotgun (WGS) entry which is preliminary data.</text>
</comment>
<feature type="domain" description="Histidine kinase/HSP90-like ATPase" evidence="10">
    <location>
        <begin position="289"/>
        <end position="379"/>
    </location>
</feature>
<dbReference type="Proteomes" id="UP000569914">
    <property type="component" value="Unassembled WGS sequence"/>
</dbReference>
<evidence type="ECO:0000256" key="8">
    <source>
        <dbReference type="ARBA" id="ARBA00023012"/>
    </source>
</evidence>
<keyword evidence="9" id="KW-0812">Transmembrane</keyword>
<keyword evidence="4" id="KW-0808">Transferase</keyword>
<dbReference type="InterPro" id="IPR036890">
    <property type="entry name" value="HATPase_C_sf"/>
</dbReference>
<dbReference type="GO" id="GO:0005524">
    <property type="term" value="F:ATP binding"/>
    <property type="evidence" value="ECO:0007669"/>
    <property type="project" value="UniProtKB-KW"/>
</dbReference>
<dbReference type="PANTHER" id="PTHR24421:SF10">
    <property type="entry name" value="NITRATE_NITRITE SENSOR PROTEIN NARQ"/>
    <property type="match status" value="1"/>
</dbReference>
<name>A0A7Y9L9P8_9ACTN</name>
<dbReference type="Pfam" id="PF02518">
    <property type="entry name" value="HATPase_c"/>
    <property type="match status" value="1"/>
</dbReference>
<dbReference type="EC" id="2.7.13.3" evidence="2"/>
<comment type="catalytic activity">
    <reaction evidence="1">
        <text>ATP + protein L-histidine = ADP + protein N-phospho-L-histidine.</text>
        <dbReference type="EC" id="2.7.13.3"/>
    </reaction>
</comment>
<evidence type="ECO:0000313" key="13">
    <source>
        <dbReference type="EMBL" id="NYE72014.1"/>
    </source>
</evidence>
<dbReference type="EMBL" id="JACCBU010000001">
    <property type="protein sequence ID" value="NYE72014.1"/>
    <property type="molecule type" value="Genomic_DNA"/>
</dbReference>
<dbReference type="InterPro" id="IPR050482">
    <property type="entry name" value="Sensor_HK_TwoCompSys"/>
</dbReference>
<dbReference type="PANTHER" id="PTHR24421">
    <property type="entry name" value="NITRATE/NITRITE SENSOR PROTEIN NARX-RELATED"/>
    <property type="match status" value="1"/>
</dbReference>
<dbReference type="Gene3D" id="3.30.565.10">
    <property type="entry name" value="Histidine kinase-like ATPase, C-terminal domain"/>
    <property type="match status" value="1"/>
</dbReference>
<feature type="transmembrane region" description="Helical" evidence="9">
    <location>
        <begin position="12"/>
        <end position="34"/>
    </location>
</feature>
<evidence type="ECO:0000256" key="5">
    <source>
        <dbReference type="ARBA" id="ARBA00022741"/>
    </source>
</evidence>
<evidence type="ECO:0000256" key="6">
    <source>
        <dbReference type="ARBA" id="ARBA00022777"/>
    </source>
</evidence>
<feature type="transmembrane region" description="Helical" evidence="9">
    <location>
        <begin position="66"/>
        <end position="99"/>
    </location>
</feature>
<keyword evidence="9" id="KW-1133">Transmembrane helix</keyword>
<dbReference type="InterPro" id="IPR011712">
    <property type="entry name" value="Sig_transdc_His_kin_sub3_dim/P"/>
</dbReference>
<organism evidence="13 14">
    <name type="scientific">Microlunatus parietis</name>
    <dbReference type="NCBI Taxonomy" id="682979"/>
    <lineage>
        <taxon>Bacteria</taxon>
        <taxon>Bacillati</taxon>
        <taxon>Actinomycetota</taxon>
        <taxon>Actinomycetes</taxon>
        <taxon>Propionibacteriales</taxon>
        <taxon>Propionibacteriaceae</taxon>
        <taxon>Microlunatus</taxon>
    </lineage>
</organism>
<accession>A0A7Y9L9P8</accession>
<feature type="transmembrane region" description="Helical" evidence="9">
    <location>
        <begin position="143"/>
        <end position="162"/>
    </location>
</feature>
<feature type="domain" description="DUF7134" evidence="12">
    <location>
        <begin position="6"/>
        <end position="166"/>
    </location>
</feature>
<keyword evidence="3" id="KW-0597">Phosphoprotein</keyword>
<keyword evidence="5" id="KW-0547">Nucleotide-binding</keyword>
<evidence type="ECO:0000256" key="3">
    <source>
        <dbReference type="ARBA" id="ARBA00022553"/>
    </source>
</evidence>
<proteinExistence type="predicted"/>
<keyword evidence="8" id="KW-0902">Two-component regulatory system</keyword>
<sequence>MNRWSSWPDRHPAAWDLVITAALALLLGIPSLVIMVVSVPWPAGLVMAAGLLAGHAAPLWRRRSPVLALIMVAVGVVLMAAGSPYFLLLPSVLLLPLALCDFSTRSPARRSLVAAGAAVLGPALIGLRAIVQPAPGLAGPTAWLVAGLLAVIMVAAWLIGAYRRSRLEQTALLADRAAARERDRIATEFHDIVGHSLAVIVAQARGAGFAIGHDPPAARAALGAIEDTGRAALGELRALVGVLGGRDGHLGPVPRLDGLPDLLRRTRDAGLTVEETSSGRPRRLGDGAELAAYRVVQEGLTNVIKHAGPAARATVELAWHDHELVVSVHNQADTMPRPGQPGGTGLVGLRTRVEAVGGRVEAGPEPGGGFRVRARFPYQGRDPA</sequence>
<reference evidence="13 14" key="1">
    <citation type="submission" date="2020-07" db="EMBL/GenBank/DDBJ databases">
        <title>Sequencing the genomes of 1000 actinobacteria strains.</title>
        <authorList>
            <person name="Klenk H.-P."/>
        </authorList>
    </citation>
    <scope>NUCLEOTIDE SEQUENCE [LARGE SCALE GENOMIC DNA]</scope>
    <source>
        <strain evidence="13 14">DSM 22083</strain>
    </source>
</reference>
<dbReference type="CDD" id="cd16917">
    <property type="entry name" value="HATPase_UhpB-NarQ-NarX-like"/>
    <property type="match status" value="1"/>
</dbReference>
<dbReference type="InterPro" id="IPR003594">
    <property type="entry name" value="HATPase_dom"/>
</dbReference>
<evidence type="ECO:0000256" key="7">
    <source>
        <dbReference type="ARBA" id="ARBA00022840"/>
    </source>
</evidence>
<evidence type="ECO:0000256" key="9">
    <source>
        <dbReference type="SAM" id="Phobius"/>
    </source>
</evidence>
<dbReference type="InterPro" id="IPR055558">
    <property type="entry name" value="DUF7134"/>
</dbReference>
<evidence type="ECO:0000259" key="12">
    <source>
        <dbReference type="Pfam" id="PF23539"/>
    </source>
</evidence>
<feature type="domain" description="Signal transduction histidine kinase subgroup 3 dimerisation and phosphoacceptor" evidence="11">
    <location>
        <begin position="181"/>
        <end position="243"/>
    </location>
</feature>
<protein>
    <recommendedName>
        <fullName evidence="2">histidine kinase</fullName>
        <ecNumber evidence="2">2.7.13.3</ecNumber>
    </recommendedName>
</protein>
<feature type="transmembrane region" description="Helical" evidence="9">
    <location>
        <begin position="111"/>
        <end position="131"/>
    </location>
</feature>
<keyword evidence="14" id="KW-1185">Reference proteome</keyword>